<dbReference type="VEuPathDB" id="FungiDB:yc1106_03169"/>
<dbReference type="PANTHER" id="PTHR14146">
    <property type="entry name" value="EXOCYST COMPLEX COMPONENT 4"/>
    <property type="match status" value="1"/>
</dbReference>
<reference evidence="8" key="1">
    <citation type="submission" date="2021-12" db="EMBL/GenBank/DDBJ databases">
        <title>Curvularia clavata genome.</title>
        <authorList>
            <person name="Cao Y."/>
        </authorList>
    </citation>
    <scope>NUCLEOTIDE SEQUENCE</scope>
    <source>
        <strain evidence="8">Yc1106</strain>
    </source>
</reference>
<dbReference type="GO" id="GO:0006612">
    <property type="term" value="P:protein targeting to membrane"/>
    <property type="evidence" value="ECO:0007669"/>
    <property type="project" value="UniProtKB-UniRule"/>
</dbReference>
<dbReference type="OrthoDB" id="272977at2759"/>
<evidence type="ECO:0000313" key="9">
    <source>
        <dbReference type="Proteomes" id="UP001056012"/>
    </source>
</evidence>
<dbReference type="EMBL" id="CP089275">
    <property type="protein sequence ID" value="USP75895.1"/>
    <property type="molecule type" value="Genomic_DNA"/>
</dbReference>
<dbReference type="Pfam" id="PF20652">
    <property type="entry name" value="Sec8_C"/>
    <property type="match status" value="1"/>
</dbReference>
<evidence type="ECO:0000259" key="6">
    <source>
        <dbReference type="Pfam" id="PF04048"/>
    </source>
</evidence>
<evidence type="ECO:0000256" key="1">
    <source>
        <dbReference type="ARBA" id="ARBA00022448"/>
    </source>
</evidence>
<comment type="function">
    <text evidence="4">Component of the exocyst complex involved in the docking of exocytic vesicles with fusion sites on the plasma membrane.</text>
</comment>
<sequence length="1127" mass="125713">MSRNPGYSQAGANGGYANGGYNGYGAGESGYNNQPGGDRPRRPGGYGGMSAPTDGYAPRPSNERERPRRPGGYGGLVQDEDMERRPSSDRDRDRRPGGYGGGGFSARDGSPRMSPRPGGNERSPAKGRSSDRQNGSRPGNANYGPGSEAIEEVLQFIRQNWEFMTKDQCVPIEVALKLMDSSSLGLASQADQFQQTHQQLQNALKGIVNEHHQGFNSSIGTFHQIQSSLQSSQHRVRTLKSSLISAKSQLSTAKPELREFATTSQNYDGMLQMLDTIEKLQLVPERLEARISEKRFLTAVDILQDALRMIRKTEMEKIGALSDLRTYLSNQEVSLTDILIEELHSHLYLKSPYCEDRWKEYAHNQVKGDVSQRAQADARGRLMYYFLDGLDTSEPMTDDSTHNPESDTFQYMRLVIEALEKMNRLEVAIDTIEQRLPVELFKVVEKSNNEVAQRHPSILRAYTAKKSAKSKTEIESEDVRTTLLNDLMWTLYARFEAIAEGHRTVHDVVAGIVRREGRTSSSATLTRGFKELWKLYQSEIRSLLHDYLATDGDASYRGGQGQASSASAFSRAPRDRNKRMFKLTDVDTKAPELAKERNDLELILKTSVPGLVSDSKRLEDINTHNTTNLDGSATGHKLLVEPSVFNMGILLPPSLDFLNRLKEVVPSNADISLSTLTSFLDDFLVNVFLPQLDETLIELCAQTFIELDAFAEDPQWARHSKKPIFKGTTQFFALITAFCKMLDNLPHDQAFSQLIVNQMDTYAQKCTGWYKALVGRSKPTSSGRLMKAPAVWAESDAMEELIARLERIDPSDHANLNNAIESEVDLLIEAVEADEPLDQADMIHDKKSIVNLCLLYTSMKWLATKTAQLRHISDRASAPVNIESSGQKHNRRWTKLASSDPRPQGAPVYLPLSTETAAIFDAVVATYRSLATRALRTLHLAIRSTILYSLNGSIQPNIYIDTLLNDPDPTVLTLNSNLVSFDTEVSTYIPAAPYSHITRGLASLMDRYLFTLCTSKIERMNTNGCALMQLNILVLQQNLKNIENGASLPYAALFFDLFTAGPDAIVARAKQYGKGFGVPGGRFGEEDAKRLLQMTYEERLAAENREASVQAKRSLDAQLLELSEYMY</sequence>
<feature type="compositionally biased region" description="Low complexity" evidence="5">
    <location>
        <begin position="1"/>
        <end position="11"/>
    </location>
</feature>
<dbReference type="InterPro" id="IPR039682">
    <property type="entry name" value="Sec8/EXOC4"/>
</dbReference>
<organism evidence="8 9">
    <name type="scientific">Curvularia clavata</name>
    <dbReference type="NCBI Taxonomy" id="95742"/>
    <lineage>
        <taxon>Eukaryota</taxon>
        <taxon>Fungi</taxon>
        <taxon>Dikarya</taxon>
        <taxon>Ascomycota</taxon>
        <taxon>Pezizomycotina</taxon>
        <taxon>Dothideomycetes</taxon>
        <taxon>Pleosporomycetidae</taxon>
        <taxon>Pleosporales</taxon>
        <taxon>Pleosporineae</taxon>
        <taxon>Pleosporaceae</taxon>
        <taxon>Curvularia</taxon>
    </lineage>
</organism>
<feature type="domain" description="Exocyst complex component Sec8 N-terminal" evidence="6">
    <location>
        <begin position="150"/>
        <end position="289"/>
    </location>
</feature>
<keyword evidence="1 4" id="KW-0813">Transport</keyword>
<feature type="compositionally biased region" description="Gly residues" evidence="5">
    <location>
        <begin position="12"/>
        <end position="28"/>
    </location>
</feature>
<accession>A0A9Q9DRC7</accession>
<feature type="compositionally biased region" description="Basic and acidic residues" evidence="5">
    <location>
        <begin position="82"/>
        <end position="96"/>
    </location>
</feature>
<keyword evidence="2 4" id="KW-0268">Exocytosis</keyword>
<keyword evidence="3 4" id="KW-0653">Protein transport</keyword>
<proteinExistence type="inferred from homology"/>
<dbReference type="GO" id="GO:0015031">
    <property type="term" value="P:protein transport"/>
    <property type="evidence" value="ECO:0007669"/>
    <property type="project" value="UniProtKB-KW"/>
</dbReference>
<dbReference type="GO" id="GO:0006893">
    <property type="term" value="P:Golgi to plasma membrane transport"/>
    <property type="evidence" value="ECO:0007669"/>
    <property type="project" value="TreeGrafter"/>
</dbReference>
<protein>
    <recommendedName>
        <fullName evidence="4">Exocyst complex component Sec8</fullName>
    </recommendedName>
</protein>
<dbReference type="AlphaFoldDB" id="A0A9Q9DRC7"/>
<dbReference type="PANTHER" id="PTHR14146:SF0">
    <property type="entry name" value="EXOCYST COMPLEX COMPONENT 4"/>
    <property type="match status" value="1"/>
</dbReference>
<evidence type="ECO:0000256" key="3">
    <source>
        <dbReference type="ARBA" id="ARBA00022927"/>
    </source>
</evidence>
<keyword evidence="9" id="KW-1185">Reference proteome</keyword>
<evidence type="ECO:0000313" key="8">
    <source>
        <dbReference type="EMBL" id="USP75895.1"/>
    </source>
</evidence>
<evidence type="ECO:0000256" key="5">
    <source>
        <dbReference type="SAM" id="MobiDB-lite"/>
    </source>
</evidence>
<dbReference type="InterPro" id="IPR048630">
    <property type="entry name" value="Sec8_M"/>
</dbReference>
<feature type="region of interest" description="Disordered" evidence="5">
    <location>
        <begin position="1"/>
        <end position="146"/>
    </location>
</feature>
<evidence type="ECO:0000259" key="7">
    <source>
        <dbReference type="Pfam" id="PF20652"/>
    </source>
</evidence>
<gene>
    <name evidence="8" type="ORF">yc1106_03169</name>
</gene>
<dbReference type="GO" id="GO:0090522">
    <property type="term" value="P:vesicle tethering involved in exocytosis"/>
    <property type="evidence" value="ECO:0007669"/>
    <property type="project" value="UniProtKB-UniRule"/>
</dbReference>
<dbReference type="GO" id="GO:0006904">
    <property type="term" value="P:vesicle docking involved in exocytosis"/>
    <property type="evidence" value="ECO:0007669"/>
    <property type="project" value="InterPro"/>
</dbReference>
<dbReference type="GO" id="GO:0000145">
    <property type="term" value="C:exocyst"/>
    <property type="evidence" value="ECO:0007669"/>
    <property type="project" value="UniProtKB-UniRule"/>
</dbReference>
<evidence type="ECO:0000256" key="4">
    <source>
        <dbReference type="RuleBase" id="RU367079"/>
    </source>
</evidence>
<feature type="domain" description="Exocyst complex component Sec8 middle helical bundle" evidence="7">
    <location>
        <begin position="403"/>
        <end position="655"/>
    </location>
</feature>
<dbReference type="Pfam" id="PF04048">
    <property type="entry name" value="Sec8_N"/>
    <property type="match status" value="1"/>
</dbReference>
<dbReference type="InterPro" id="IPR007191">
    <property type="entry name" value="Sec8_exocyst_N"/>
</dbReference>
<evidence type="ECO:0000256" key="2">
    <source>
        <dbReference type="ARBA" id="ARBA00022483"/>
    </source>
</evidence>
<comment type="similarity">
    <text evidence="4">Belongs to the SEC8 family.</text>
</comment>
<dbReference type="Proteomes" id="UP001056012">
    <property type="component" value="Chromosome 2"/>
</dbReference>
<name>A0A9Q9DRC7_CURCL</name>